<feature type="transmembrane region" description="Helical" evidence="5">
    <location>
        <begin position="416"/>
        <end position="437"/>
    </location>
</feature>
<proteinExistence type="predicted"/>
<gene>
    <name evidence="6" type="ORF">OJ253_3534</name>
</gene>
<dbReference type="SUPFAM" id="SSF48403">
    <property type="entry name" value="Ankyrin repeat"/>
    <property type="match status" value="1"/>
</dbReference>
<dbReference type="InterPro" id="IPR002110">
    <property type="entry name" value="Ankyrin_rpt"/>
</dbReference>
<dbReference type="Pfam" id="PF00023">
    <property type="entry name" value="Ank"/>
    <property type="match status" value="2"/>
</dbReference>
<evidence type="ECO:0000256" key="1">
    <source>
        <dbReference type="ARBA" id="ARBA00022737"/>
    </source>
</evidence>
<dbReference type="PROSITE" id="PS50088">
    <property type="entry name" value="ANK_REPEAT"/>
    <property type="match status" value="3"/>
</dbReference>
<evidence type="ECO:0000256" key="4">
    <source>
        <dbReference type="SAM" id="MobiDB-lite"/>
    </source>
</evidence>
<dbReference type="PANTHER" id="PTHR24198">
    <property type="entry name" value="ANKYRIN REPEAT AND PROTEIN KINASE DOMAIN-CONTAINING PROTEIN"/>
    <property type="match status" value="1"/>
</dbReference>
<dbReference type="PANTHER" id="PTHR24198:SF165">
    <property type="entry name" value="ANKYRIN REPEAT-CONTAINING PROTEIN-RELATED"/>
    <property type="match status" value="1"/>
</dbReference>
<keyword evidence="5" id="KW-1133">Transmembrane helix</keyword>
<dbReference type="Proteomes" id="UP001067231">
    <property type="component" value="Unassembled WGS sequence"/>
</dbReference>
<sequence length="469" mass="53759">MLEKCIRYISKSDLEGLRGLFGLKGASAEDYGGYISVSGLECLNQASKKGIFPIHLACKIQDFDILELLLRCEDLDVDIRDRSNSFTPVITLINNGGDIECLNLLLKRSPNLSLCDEEFGDSPLHWAVRLELPKVVHRLVKSGMDVNLVNQKTGQTPLRLAVLLGNEEVITELVDLSANPTLKDEHDLDRNSILHLCILQNVPNIALYIFNSATDSQKEVLRNSVDRNGNTALHLAYMHGMMGLAEFLITHGFDEHALNDQSLSPLDYKAEYQERSRREIQEKELRSQDQSRKPEVRKRKPTRSHDEIYETPVSEFLIMYQIAERPTFVKTDEEEHSEQVLGRHDFVFKLFYKKGYYYMDSSFTGLTFNDLTNIGIKNKEIKDSILKGIECELKTRQEKINESMQLQLEDKRRRNIAYSIIAISTCVLVFFIMYIVLNALTRNQGPTSPGKKSRNYPSSYTKYKARYDI</sequence>
<accession>A0A9D5HX77</accession>
<feature type="repeat" description="ANK" evidence="3">
    <location>
        <begin position="119"/>
        <end position="151"/>
    </location>
</feature>
<keyword evidence="5" id="KW-0472">Membrane</keyword>
<organism evidence="6">
    <name type="scientific">Cryptosporidium canis</name>
    <dbReference type="NCBI Taxonomy" id="195482"/>
    <lineage>
        <taxon>Eukaryota</taxon>
        <taxon>Sar</taxon>
        <taxon>Alveolata</taxon>
        <taxon>Apicomplexa</taxon>
        <taxon>Conoidasida</taxon>
        <taxon>Coccidia</taxon>
        <taxon>Eucoccidiorida</taxon>
        <taxon>Eimeriorina</taxon>
        <taxon>Cryptosporidiidae</taxon>
        <taxon>Cryptosporidium</taxon>
    </lineage>
</organism>
<protein>
    <submittedName>
        <fullName evidence="6">Ankyrin repeat-containing protein</fullName>
    </submittedName>
</protein>
<keyword evidence="1" id="KW-0677">Repeat</keyword>
<comment type="caution">
    <text evidence="6">The sequence shown here is derived from an EMBL/GenBank/DDBJ whole genome shotgun (WGS) entry which is preliminary data.</text>
</comment>
<dbReference type="InterPro" id="IPR036770">
    <property type="entry name" value="Ankyrin_rpt-contain_sf"/>
</dbReference>
<dbReference type="SMART" id="SM00248">
    <property type="entry name" value="ANK"/>
    <property type="match status" value="6"/>
</dbReference>
<feature type="compositionally biased region" description="Basic and acidic residues" evidence="4">
    <location>
        <begin position="274"/>
        <end position="294"/>
    </location>
</feature>
<dbReference type="Gene3D" id="1.25.40.20">
    <property type="entry name" value="Ankyrin repeat-containing domain"/>
    <property type="match status" value="2"/>
</dbReference>
<keyword evidence="2 3" id="KW-0040">ANK repeat</keyword>
<dbReference type="EMBL" id="JAPCXC010000123">
    <property type="protein sequence ID" value="KAJ1604691.1"/>
    <property type="molecule type" value="Genomic_DNA"/>
</dbReference>
<evidence type="ECO:0000256" key="5">
    <source>
        <dbReference type="SAM" id="Phobius"/>
    </source>
</evidence>
<keyword evidence="5" id="KW-0812">Transmembrane</keyword>
<name>A0A9D5HX77_9CRYT</name>
<dbReference type="OrthoDB" id="408027at2759"/>
<evidence type="ECO:0000313" key="6">
    <source>
        <dbReference type="EMBL" id="KAJ1604691.1"/>
    </source>
</evidence>
<feature type="repeat" description="ANK" evidence="3">
    <location>
        <begin position="153"/>
        <end position="185"/>
    </location>
</feature>
<dbReference type="PROSITE" id="PS50297">
    <property type="entry name" value="ANK_REP_REGION"/>
    <property type="match status" value="3"/>
</dbReference>
<dbReference type="Pfam" id="PF12796">
    <property type="entry name" value="Ank_2"/>
    <property type="match status" value="1"/>
</dbReference>
<evidence type="ECO:0000256" key="3">
    <source>
        <dbReference type="PROSITE-ProRule" id="PRU00023"/>
    </source>
</evidence>
<feature type="repeat" description="ANK" evidence="3">
    <location>
        <begin position="228"/>
        <end position="260"/>
    </location>
</feature>
<dbReference type="AlphaFoldDB" id="A0A9D5HX77"/>
<evidence type="ECO:0000256" key="2">
    <source>
        <dbReference type="ARBA" id="ARBA00023043"/>
    </source>
</evidence>
<reference evidence="6" key="1">
    <citation type="submission" date="2022-10" db="EMBL/GenBank/DDBJ databases">
        <title>Adaptive evolution leads to modifications in subtelomeric GC content in a zoonotic Cryptosporidium species.</title>
        <authorList>
            <person name="Li J."/>
            <person name="Feng Y."/>
            <person name="Xiao L."/>
        </authorList>
    </citation>
    <scope>NUCLEOTIDE SEQUENCE</scope>
    <source>
        <strain evidence="6">33844</strain>
    </source>
</reference>
<feature type="region of interest" description="Disordered" evidence="4">
    <location>
        <begin position="274"/>
        <end position="305"/>
    </location>
</feature>